<accession>A0AAV3YSD1</accession>
<comment type="caution">
    <text evidence="1">The sequence shown here is derived from an EMBL/GenBank/DDBJ whole genome shotgun (WGS) entry which is preliminary data.</text>
</comment>
<keyword evidence="1" id="KW-0540">Nuclease</keyword>
<dbReference type="GO" id="GO:0004519">
    <property type="term" value="F:endonuclease activity"/>
    <property type="evidence" value="ECO:0007669"/>
    <property type="project" value="UniProtKB-KW"/>
</dbReference>
<dbReference type="EMBL" id="BLXT01001485">
    <property type="protein sequence ID" value="GFN85963.1"/>
    <property type="molecule type" value="Genomic_DNA"/>
</dbReference>
<keyword evidence="2" id="KW-1185">Reference proteome</keyword>
<organism evidence="1 2">
    <name type="scientific">Plakobranchus ocellatus</name>
    <dbReference type="NCBI Taxonomy" id="259542"/>
    <lineage>
        <taxon>Eukaryota</taxon>
        <taxon>Metazoa</taxon>
        <taxon>Spiralia</taxon>
        <taxon>Lophotrochozoa</taxon>
        <taxon>Mollusca</taxon>
        <taxon>Gastropoda</taxon>
        <taxon>Heterobranchia</taxon>
        <taxon>Euthyneura</taxon>
        <taxon>Panpulmonata</taxon>
        <taxon>Sacoglossa</taxon>
        <taxon>Placobranchoidea</taxon>
        <taxon>Plakobranchidae</taxon>
        <taxon>Plakobranchus</taxon>
    </lineage>
</organism>
<dbReference type="AlphaFoldDB" id="A0AAV3YSD1"/>
<evidence type="ECO:0000313" key="2">
    <source>
        <dbReference type="Proteomes" id="UP000735302"/>
    </source>
</evidence>
<proteinExistence type="predicted"/>
<name>A0AAV3YSD1_9GAST</name>
<protein>
    <submittedName>
        <fullName evidence="1">Endonuclease-reverse transcriptase</fullName>
    </submittedName>
</protein>
<reference evidence="1 2" key="1">
    <citation type="journal article" date="2021" name="Elife">
        <title>Chloroplast acquisition without the gene transfer in kleptoplastic sea slugs, Plakobranchus ocellatus.</title>
        <authorList>
            <person name="Maeda T."/>
            <person name="Takahashi S."/>
            <person name="Yoshida T."/>
            <person name="Shimamura S."/>
            <person name="Takaki Y."/>
            <person name="Nagai Y."/>
            <person name="Toyoda A."/>
            <person name="Suzuki Y."/>
            <person name="Arimoto A."/>
            <person name="Ishii H."/>
            <person name="Satoh N."/>
            <person name="Nishiyama T."/>
            <person name="Hasebe M."/>
            <person name="Maruyama T."/>
            <person name="Minagawa J."/>
            <person name="Obokata J."/>
            <person name="Shigenobu S."/>
        </authorList>
    </citation>
    <scope>NUCLEOTIDE SEQUENCE [LARGE SCALE GENOMIC DNA]</scope>
</reference>
<evidence type="ECO:0000313" key="1">
    <source>
        <dbReference type="EMBL" id="GFN85963.1"/>
    </source>
</evidence>
<keyword evidence="1" id="KW-0378">Hydrolase</keyword>
<keyword evidence="1" id="KW-0255">Endonuclease</keyword>
<gene>
    <name evidence="1" type="ORF">PoB_001246900</name>
</gene>
<sequence length="114" mass="13564">MWLISRMMRISWTEENSNELVQKEANLERSLIKTIKQRQLQFLGHICRDKGLEHLAITGKIEGKRSRGRQRITFIENFKSWAISKSSNNNFIRLIEDRYEWRNKIANICSRPGT</sequence>
<dbReference type="Proteomes" id="UP000735302">
    <property type="component" value="Unassembled WGS sequence"/>
</dbReference>